<name>A0A7I4XZI0_HAECO</name>
<feature type="signal peptide" evidence="1">
    <location>
        <begin position="1"/>
        <end position="20"/>
    </location>
</feature>
<sequence length="145" mass="16154">MHFLVASLIFCALLLRDGYAKDEKGFRCNKNVPKIAKEALLNAINEERSMFEIASLKEEDYDCDLAMKASQSIAVPSTLILEGQSKFENFWNETLKNALMSQNNGKTNVAEKIGCKITLTTSKDDGSHSAELYCLIDNGKVKTPR</sequence>
<keyword evidence="1" id="KW-0732">Signal</keyword>
<protein>
    <submittedName>
        <fullName evidence="3">Salivary secreted peptide</fullName>
    </submittedName>
</protein>
<dbReference type="AlphaFoldDB" id="A0A7I4XZI0"/>
<proteinExistence type="predicted"/>
<organism evidence="2 3">
    <name type="scientific">Haemonchus contortus</name>
    <name type="common">Barber pole worm</name>
    <dbReference type="NCBI Taxonomy" id="6289"/>
    <lineage>
        <taxon>Eukaryota</taxon>
        <taxon>Metazoa</taxon>
        <taxon>Ecdysozoa</taxon>
        <taxon>Nematoda</taxon>
        <taxon>Chromadorea</taxon>
        <taxon>Rhabditida</taxon>
        <taxon>Rhabditina</taxon>
        <taxon>Rhabditomorpha</taxon>
        <taxon>Strongyloidea</taxon>
        <taxon>Trichostrongylidae</taxon>
        <taxon>Haemonchus</taxon>
    </lineage>
</organism>
<evidence type="ECO:0000313" key="3">
    <source>
        <dbReference type="WBParaSite" id="HCON_00027500-00001"/>
    </source>
</evidence>
<feature type="chain" id="PRO_5029903076" evidence="1">
    <location>
        <begin position="21"/>
        <end position="145"/>
    </location>
</feature>
<accession>A0A7I4XZI0</accession>
<evidence type="ECO:0000256" key="1">
    <source>
        <dbReference type="SAM" id="SignalP"/>
    </source>
</evidence>
<reference evidence="3" key="1">
    <citation type="submission" date="2020-12" db="UniProtKB">
        <authorList>
            <consortium name="WormBaseParasite"/>
        </authorList>
    </citation>
    <scope>IDENTIFICATION</scope>
    <source>
        <strain evidence="3">MHco3</strain>
    </source>
</reference>
<dbReference type="WBParaSite" id="HCON_00027500-00001">
    <property type="protein sequence ID" value="HCON_00027500-00001"/>
    <property type="gene ID" value="HCON_00027500"/>
</dbReference>
<evidence type="ECO:0000313" key="2">
    <source>
        <dbReference type="Proteomes" id="UP000025227"/>
    </source>
</evidence>
<dbReference type="Proteomes" id="UP000025227">
    <property type="component" value="Unplaced"/>
</dbReference>
<keyword evidence="2" id="KW-1185">Reference proteome</keyword>